<evidence type="ECO:0000256" key="1">
    <source>
        <dbReference type="ARBA" id="ARBA00004613"/>
    </source>
</evidence>
<dbReference type="STRING" id="9785.ENSLAFP00000028246"/>
<evidence type="ECO:0000256" key="4">
    <source>
        <dbReference type="ARBA" id="ARBA00023118"/>
    </source>
</evidence>
<dbReference type="GO" id="GO:0051607">
    <property type="term" value="P:defense response to virus"/>
    <property type="evidence" value="ECO:0007669"/>
    <property type="project" value="UniProtKB-KW"/>
</dbReference>
<organism evidence="7 8">
    <name type="scientific">Loxodonta africana</name>
    <name type="common">African elephant</name>
    <dbReference type="NCBI Taxonomy" id="9785"/>
    <lineage>
        <taxon>Eukaryota</taxon>
        <taxon>Metazoa</taxon>
        <taxon>Chordata</taxon>
        <taxon>Craniata</taxon>
        <taxon>Vertebrata</taxon>
        <taxon>Euteleostomi</taxon>
        <taxon>Mammalia</taxon>
        <taxon>Eutheria</taxon>
        <taxon>Afrotheria</taxon>
        <taxon>Proboscidea</taxon>
        <taxon>Elephantidae</taxon>
        <taxon>Loxodonta</taxon>
    </lineage>
</organism>
<dbReference type="Ensembl" id="ENSLAFT00000037522.1">
    <property type="protein sequence ID" value="ENSLAFP00000028246.1"/>
    <property type="gene ID" value="ENSLAFG00000027495.1"/>
</dbReference>
<name>G3UK87_LOXAF</name>
<dbReference type="GO" id="GO:0005126">
    <property type="term" value="F:cytokine receptor binding"/>
    <property type="evidence" value="ECO:0007669"/>
    <property type="project" value="InterPro"/>
</dbReference>
<dbReference type="Proteomes" id="UP000007646">
    <property type="component" value="Unassembled WGS sequence"/>
</dbReference>
<evidence type="ECO:0000256" key="5">
    <source>
        <dbReference type="ARBA" id="ARBA00023157"/>
    </source>
</evidence>
<dbReference type="GO" id="GO:0005615">
    <property type="term" value="C:extracellular space"/>
    <property type="evidence" value="ECO:0007669"/>
    <property type="project" value="UniProtKB-KW"/>
</dbReference>
<keyword evidence="4 6" id="KW-0051">Antiviral defense</keyword>
<comment type="subcellular location">
    <subcellularLocation>
        <location evidence="1">Secreted</location>
    </subcellularLocation>
</comment>
<dbReference type="GO" id="GO:0005125">
    <property type="term" value="F:cytokine activity"/>
    <property type="evidence" value="ECO:0007669"/>
    <property type="project" value="UniProtKB-KW"/>
</dbReference>
<dbReference type="PANTHER" id="PTHR11691:SF37">
    <property type="entry name" value="INTERFERON OMEGA-1"/>
    <property type="match status" value="1"/>
</dbReference>
<evidence type="ECO:0000256" key="2">
    <source>
        <dbReference type="ARBA" id="ARBA00022514"/>
    </source>
</evidence>
<evidence type="ECO:0000256" key="6">
    <source>
        <dbReference type="RuleBase" id="RU000436"/>
    </source>
</evidence>
<dbReference type="Gene3D" id="1.20.1250.10">
    <property type="match status" value="1"/>
</dbReference>
<proteinExistence type="inferred from homology"/>
<dbReference type="AlphaFoldDB" id="G3UK87"/>
<evidence type="ECO:0000256" key="3">
    <source>
        <dbReference type="ARBA" id="ARBA00022525"/>
    </source>
</evidence>
<protein>
    <recommendedName>
        <fullName evidence="9">Interferon omega-1-like</fullName>
    </recommendedName>
</protein>
<dbReference type="OMA" id="CVWEVIR"/>
<sequence>TAILDFTGIRINSSSFTPPICSLGCDLPQILGLGKQETFTPLGQMRRFFCLKERKDFRFPRMVYGSHLQKAQAVFILHKMLQQIFNLFRTKEPSTAWNTTLPDQLHNGLYQQLEDLETCSMQAVGEGSVLAIEGPVLAVKRYFQEILYLKEKEHSDCVWEVIRVEISKLIYVSTNLGSSGQKRLRSRHRRSTNF</sequence>
<reference evidence="7" key="2">
    <citation type="submission" date="2025-08" db="UniProtKB">
        <authorList>
            <consortium name="Ensembl"/>
        </authorList>
    </citation>
    <scope>IDENTIFICATION</scope>
    <source>
        <strain evidence="7">Isolate ISIS603380</strain>
    </source>
</reference>
<evidence type="ECO:0000313" key="8">
    <source>
        <dbReference type="Proteomes" id="UP000007646"/>
    </source>
</evidence>
<keyword evidence="5" id="KW-1015">Disulfide bond</keyword>
<dbReference type="HOGENOM" id="CLU_109427_1_0_1"/>
<dbReference type="PRINTS" id="PR00266">
    <property type="entry name" value="INTERFERONAB"/>
</dbReference>
<dbReference type="GeneTree" id="ENSGT01000000214430"/>
<accession>G3UK87</accession>
<dbReference type="SMART" id="SM00076">
    <property type="entry name" value="IFabd"/>
    <property type="match status" value="1"/>
</dbReference>
<evidence type="ECO:0000313" key="7">
    <source>
        <dbReference type="Ensembl" id="ENSLAFP00000028246.1"/>
    </source>
</evidence>
<reference evidence="7" key="3">
    <citation type="submission" date="2025-09" db="UniProtKB">
        <authorList>
            <consortium name="Ensembl"/>
        </authorList>
    </citation>
    <scope>IDENTIFICATION</scope>
    <source>
        <strain evidence="7">Isolate ISIS603380</strain>
    </source>
</reference>
<keyword evidence="8" id="KW-1185">Reference proteome</keyword>
<dbReference type="eggNOG" id="ENOG502T289">
    <property type="taxonomic scope" value="Eukaryota"/>
</dbReference>
<dbReference type="InterPro" id="IPR009079">
    <property type="entry name" value="4_helix_cytokine-like_core"/>
</dbReference>
<comment type="similarity">
    <text evidence="6">Belongs to the alpha/beta interferon family.</text>
</comment>
<reference evidence="7 8" key="1">
    <citation type="submission" date="2009-06" db="EMBL/GenBank/DDBJ databases">
        <title>The Genome Sequence of Loxodonta africana (African elephant).</title>
        <authorList>
            <person name="Di Palma F."/>
            <person name="Heiman D."/>
            <person name="Young S."/>
            <person name="Johnson J."/>
            <person name="Lander E.S."/>
            <person name="Lindblad-Toh K."/>
        </authorList>
    </citation>
    <scope>NUCLEOTIDE SEQUENCE [LARGE SCALE GENOMIC DNA]</scope>
    <source>
        <strain evidence="7 8">Isolate ISIS603380</strain>
    </source>
</reference>
<dbReference type="SUPFAM" id="SSF47266">
    <property type="entry name" value="4-helical cytokines"/>
    <property type="match status" value="1"/>
</dbReference>
<keyword evidence="3" id="KW-0964">Secreted</keyword>
<dbReference type="FunFam" id="1.20.1250.10:FF:000001">
    <property type="entry name" value="Interferon alpha"/>
    <property type="match status" value="1"/>
</dbReference>
<dbReference type="InParanoid" id="G3UK87"/>
<dbReference type="Pfam" id="PF00143">
    <property type="entry name" value="Interferon"/>
    <property type="match status" value="1"/>
</dbReference>
<evidence type="ECO:0008006" key="9">
    <source>
        <dbReference type="Google" id="ProtNLM"/>
    </source>
</evidence>
<dbReference type="PANTHER" id="PTHR11691">
    <property type="entry name" value="TYPE I INTERFERON"/>
    <property type="match status" value="1"/>
</dbReference>
<keyword evidence="2 6" id="KW-0202">Cytokine</keyword>
<dbReference type="InterPro" id="IPR000471">
    <property type="entry name" value="Interferon_alpha/beta/delta"/>
</dbReference>